<feature type="region of interest" description="Disordered" evidence="1">
    <location>
        <begin position="1"/>
        <end position="60"/>
    </location>
</feature>
<feature type="transmembrane region" description="Helical" evidence="2">
    <location>
        <begin position="718"/>
        <end position="740"/>
    </location>
</feature>
<protein>
    <submittedName>
        <fullName evidence="3">Uncharacterized protein</fullName>
    </submittedName>
</protein>
<feature type="transmembrane region" description="Helical" evidence="2">
    <location>
        <begin position="808"/>
        <end position="830"/>
    </location>
</feature>
<gene>
    <name evidence="3" type="ORF">OKA104_LOCUS16873</name>
</gene>
<feature type="transmembrane region" description="Helical" evidence="2">
    <location>
        <begin position="935"/>
        <end position="958"/>
    </location>
</feature>
<evidence type="ECO:0000256" key="1">
    <source>
        <dbReference type="SAM" id="MobiDB-lite"/>
    </source>
</evidence>
<name>A0A818ZNG3_9BILA</name>
<keyword evidence="2" id="KW-0812">Transmembrane</keyword>
<feature type="transmembrane region" description="Helical" evidence="2">
    <location>
        <begin position="575"/>
        <end position="595"/>
    </location>
</feature>
<dbReference type="EMBL" id="CAJOAY010000983">
    <property type="protein sequence ID" value="CAF3772067.1"/>
    <property type="molecule type" value="Genomic_DNA"/>
</dbReference>
<keyword evidence="2" id="KW-0472">Membrane</keyword>
<evidence type="ECO:0000313" key="4">
    <source>
        <dbReference type="Proteomes" id="UP000663881"/>
    </source>
</evidence>
<sequence>MRTSRQLRNQESIESSAAKTPQFQTTEDVKQPKNDQLSSQYGSIRRSWRDDSPSTFASGSTPCRTPFELFENIDRIDNIEKEENETISIKIMLISPVILQSIKVETISCQTTITFQQLVRQQLSAYVKDESQYKYIVSVLVDNIILTDFTQKLGNTKAIEDDVIVYILFMALDETQCSNIPEMILKPYFNDLTRHDHQSINFFVHYQRPITKKKNKKNEIIETLWEETTEYWKHIPTSYRLEKIPQIINRKTNNKCDLYFNGNQVALQNKKNKSPQTINEEFNNFEGNDPYIFDVIRDGETQNIHATIPCTHDSRYDYTAFLQLIRLRLETIIWATNWENSFVQFLHFCDNDKSGELNTRETRIAILTILRLIRDEDVQQTIHDTVFDIRIDWEDHEPTKCAHYLLPIPENAVPVDIHVFRALLVDALVYYMKITMFKFIRKHNEINMTIPIGNIWIESVEPFLEKIKSIINDKLMLSNSKIKKTSTSTSTSTHILQFTQNYLKEILILPVSVYRMAYKYLQKKRNHYQTVLISIFMSFLITLWTLITIMNIIFYYYHVKQLKDNEENQITTIEIYFSLALLIYIILLDYIARMFQSLANERRKNLSVENSYRAAVYDLIRYQAQPTIINSSPVENNNHNSNFSINLDENSDEENLLTSISSFSRNLISKILLDRQHRILGIIIIILVSIHVCSPILAREIVKKNTINKTSPYPWYAQFIVISYLISSFIPFLLFMIMMFRAFECFKNLYIKYCDTLNSAYTDKPYIEQNEINIECLNIKKSSNLDYFLMKLKRILGRSKTTRIRIHLFTVTFGFIICMILLLISIIQILNGTTIDQFQQNPQNLAILIDLIIIALPVISIFAVVSNINYVSIKKLTELLQRAHVEAVRDEELQIENDDNEFIGRRIITNENGLRYLKSSTEYIRNSFKEYQIRLFGVFIIDRSLVMRILLLAVSVAISKIFKLLQEKV</sequence>
<reference evidence="3" key="1">
    <citation type="submission" date="2021-02" db="EMBL/GenBank/DDBJ databases">
        <authorList>
            <person name="Nowell W R."/>
        </authorList>
    </citation>
    <scope>NUCLEOTIDE SEQUENCE</scope>
</reference>
<evidence type="ECO:0000256" key="2">
    <source>
        <dbReference type="SAM" id="Phobius"/>
    </source>
</evidence>
<keyword evidence="2" id="KW-1133">Transmembrane helix</keyword>
<dbReference type="Proteomes" id="UP000663881">
    <property type="component" value="Unassembled WGS sequence"/>
</dbReference>
<feature type="transmembrane region" description="Helical" evidence="2">
    <location>
        <begin position="845"/>
        <end position="865"/>
    </location>
</feature>
<comment type="caution">
    <text evidence="3">The sequence shown here is derived from an EMBL/GenBank/DDBJ whole genome shotgun (WGS) entry which is preliminary data.</text>
</comment>
<evidence type="ECO:0000313" key="3">
    <source>
        <dbReference type="EMBL" id="CAF3772067.1"/>
    </source>
</evidence>
<accession>A0A818ZNG3</accession>
<organism evidence="3 4">
    <name type="scientific">Adineta steineri</name>
    <dbReference type="NCBI Taxonomy" id="433720"/>
    <lineage>
        <taxon>Eukaryota</taxon>
        <taxon>Metazoa</taxon>
        <taxon>Spiralia</taxon>
        <taxon>Gnathifera</taxon>
        <taxon>Rotifera</taxon>
        <taxon>Eurotatoria</taxon>
        <taxon>Bdelloidea</taxon>
        <taxon>Adinetida</taxon>
        <taxon>Adinetidae</taxon>
        <taxon>Adineta</taxon>
    </lineage>
</organism>
<feature type="transmembrane region" description="Helical" evidence="2">
    <location>
        <begin position="531"/>
        <end position="555"/>
    </location>
</feature>
<dbReference type="AlphaFoldDB" id="A0A818ZNG3"/>
<feature type="compositionally biased region" description="Polar residues" evidence="1">
    <location>
        <begin position="1"/>
        <end position="26"/>
    </location>
</feature>
<feature type="transmembrane region" description="Helical" evidence="2">
    <location>
        <begin position="679"/>
        <end position="698"/>
    </location>
</feature>
<proteinExistence type="predicted"/>